<feature type="region of interest" description="Disordered" evidence="1">
    <location>
        <begin position="450"/>
        <end position="482"/>
    </location>
</feature>
<accession>A0A9P8FI58</accession>
<dbReference type="AlphaFoldDB" id="A0A9P8FI58"/>
<evidence type="ECO:0000313" key="3">
    <source>
        <dbReference type="Proteomes" id="UP000729357"/>
    </source>
</evidence>
<dbReference type="Proteomes" id="UP000729357">
    <property type="component" value="Unassembled WGS sequence"/>
</dbReference>
<gene>
    <name evidence="2" type="ORF">KCU98_g12737</name>
</gene>
<reference evidence="2" key="2">
    <citation type="submission" date="2021-08" db="EMBL/GenBank/DDBJ databases">
        <authorList>
            <person name="Gostincar C."/>
            <person name="Sun X."/>
            <person name="Song Z."/>
            <person name="Gunde-Cimerman N."/>
        </authorList>
    </citation>
    <scope>NUCLEOTIDE SEQUENCE</scope>
    <source>
        <strain evidence="2">EXF-9298</strain>
    </source>
</reference>
<name>A0A9P8FI58_AURME</name>
<feature type="compositionally biased region" description="Basic residues" evidence="1">
    <location>
        <begin position="464"/>
        <end position="473"/>
    </location>
</feature>
<keyword evidence="3" id="KW-1185">Reference proteome</keyword>
<dbReference type="EMBL" id="JAHFXS010002237">
    <property type="protein sequence ID" value="KAG9973278.1"/>
    <property type="molecule type" value="Genomic_DNA"/>
</dbReference>
<organism evidence="2 3">
    <name type="scientific">Aureobasidium melanogenum</name>
    <name type="common">Aureobasidium pullulans var. melanogenum</name>
    <dbReference type="NCBI Taxonomy" id="46634"/>
    <lineage>
        <taxon>Eukaryota</taxon>
        <taxon>Fungi</taxon>
        <taxon>Dikarya</taxon>
        <taxon>Ascomycota</taxon>
        <taxon>Pezizomycotina</taxon>
        <taxon>Dothideomycetes</taxon>
        <taxon>Dothideomycetidae</taxon>
        <taxon>Dothideales</taxon>
        <taxon>Saccotheciaceae</taxon>
        <taxon>Aureobasidium</taxon>
    </lineage>
</organism>
<comment type="caution">
    <text evidence="2">The sequence shown here is derived from an EMBL/GenBank/DDBJ whole genome shotgun (WGS) entry which is preliminary data.</text>
</comment>
<protein>
    <submittedName>
        <fullName evidence="2">Uncharacterized protein</fullName>
    </submittedName>
</protein>
<feature type="non-terminal residue" evidence="2">
    <location>
        <position position="482"/>
    </location>
</feature>
<feature type="compositionally biased region" description="Basic and acidic residues" evidence="1">
    <location>
        <begin position="450"/>
        <end position="463"/>
    </location>
</feature>
<evidence type="ECO:0000256" key="1">
    <source>
        <dbReference type="SAM" id="MobiDB-lite"/>
    </source>
</evidence>
<evidence type="ECO:0000313" key="2">
    <source>
        <dbReference type="EMBL" id="KAG9973278.1"/>
    </source>
</evidence>
<proteinExistence type="predicted"/>
<reference evidence="2" key="1">
    <citation type="journal article" date="2021" name="J Fungi (Basel)">
        <title>Virulence traits and population genomics of the black yeast Aureobasidium melanogenum.</title>
        <authorList>
            <person name="Cernosa A."/>
            <person name="Sun X."/>
            <person name="Gostincar C."/>
            <person name="Fang C."/>
            <person name="Gunde-Cimerman N."/>
            <person name="Song Z."/>
        </authorList>
    </citation>
    <scope>NUCLEOTIDE SEQUENCE</scope>
    <source>
        <strain evidence="2">EXF-9298</strain>
    </source>
</reference>
<sequence length="482" mass="55870">MGSQTVILIDDDELEDQEMRSRPFNSSVSFADEQTENETPTIYHMHNPYDAQRLARWLSKFDDISNKEETVLSFSSLPKLPERTKITHRPEEFHEILLSDKSLVLPSIVDRMEAGIDADKMAEWTPQWAQELQRLKKQQHHSNLRAQNIKPPDQTQARPATYRTKQAKDFKALVANELLSGHSIEAFMKLPVMQRLATYRDKLEAPGMIELCDPSTISTDLATHCIASIPDQHARSFLAASALSLLPPRAQEVWREAQRHFWRNNVFVVDASHLKAVLNHLNARIKSYVDMIHVDLESLDDMDELACYNSSHLDDDNSQTLEVIRQQNRDLRHLMKECYNLAWARVHVHSEWLKGDIHDLVKAHRGCQAPKDQHKWCRHILQYNKLCMNAQRRVEHLTWLFCKSLKCKEDTVFVDVEHLGLDGATRFLEVQIDHAKLDEVDKKIRAALEQKEQKKKERPEKPRALKKPAVKGFKRGEVIDLT</sequence>